<evidence type="ECO:0000256" key="2">
    <source>
        <dbReference type="ARBA" id="ARBA00004115"/>
    </source>
</evidence>
<comment type="similarity">
    <text evidence="4 10">Belongs to the OST1 family.</text>
</comment>
<evidence type="ECO:0000256" key="8">
    <source>
        <dbReference type="ARBA" id="ARBA00022989"/>
    </source>
</evidence>
<comment type="function">
    <text evidence="1 10">Subunit of the oligosaccharyl transferase (OST) complex that catalyzes the initial transfer of a defined glycan (Glc(3)Man(9)GlcNAc(2) in eukaryotes) from the lipid carrier dolichol-pyrophosphate to an asparagine residue within an Asn-X-Ser/Thr consensus motif in nascent polypeptide chains, the first step in protein N-glycosylation. N-glycosylation occurs cotranslationally and the complex associates with the Sec61 complex at the channel-forming translocon complex that mediates protein translocation across the endoplasmic reticulum (ER). All subunits are required for a maximal enzyme activity.</text>
</comment>
<dbReference type="PANTHER" id="PTHR21049">
    <property type="entry name" value="RIBOPHORIN I"/>
    <property type="match status" value="1"/>
</dbReference>
<keyword evidence="12" id="KW-1185">Reference proteome</keyword>
<proteinExistence type="inferred from homology"/>
<comment type="subcellular location">
    <subcellularLocation>
        <location evidence="2 10">Endoplasmic reticulum membrane</location>
        <topology evidence="2 10">Single-pass type I membrane protein</topology>
    </subcellularLocation>
</comment>
<dbReference type="AlphaFoldDB" id="A0A9W8HSQ7"/>
<comment type="caution">
    <text evidence="11">The sequence shown here is derived from an EMBL/GenBank/DDBJ whole genome shotgun (WGS) entry which is preliminary data.</text>
</comment>
<dbReference type="InterPro" id="IPR007676">
    <property type="entry name" value="Ribophorin_I"/>
</dbReference>
<gene>
    <name evidence="11" type="primary">OST1</name>
    <name evidence="11" type="ORF">H4R20_003758</name>
</gene>
<evidence type="ECO:0000256" key="4">
    <source>
        <dbReference type="ARBA" id="ARBA00008905"/>
    </source>
</evidence>
<protein>
    <recommendedName>
        <fullName evidence="10">Dolichyl-diphosphooligosaccharide--protein glycosyltransferase subunit 1</fullName>
    </recommendedName>
</protein>
<dbReference type="Pfam" id="PF04597">
    <property type="entry name" value="Ribophorin_I"/>
    <property type="match status" value="1"/>
</dbReference>
<accession>A0A9W8HSQ7</accession>
<dbReference type="GO" id="GO:0018279">
    <property type="term" value="P:protein N-linked glycosylation via asparagine"/>
    <property type="evidence" value="ECO:0007669"/>
    <property type="project" value="TreeGrafter"/>
</dbReference>
<evidence type="ECO:0000313" key="11">
    <source>
        <dbReference type="EMBL" id="KAJ2801236.1"/>
    </source>
</evidence>
<dbReference type="GO" id="GO:0008250">
    <property type="term" value="C:oligosaccharyltransferase complex"/>
    <property type="evidence" value="ECO:0007669"/>
    <property type="project" value="UniProtKB-UniRule"/>
</dbReference>
<keyword evidence="9" id="KW-0472">Membrane</keyword>
<comment type="subunit">
    <text evidence="10">Component of the oligosaccharyltransferase (OST) complex.</text>
</comment>
<keyword evidence="7 10" id="KW-0256">Endoplasmic reticulum</keyword>
<evidence type="ECO:0000256" key="7">
    <source>
        <dbReference type="ARBA" id="ARBA00022824"/>
    </source>
</evidence>
<evidence type="ECO:0000256" key="3">
    <source>
        <dbReference type="ARBA" id="ARBA00004922"/>
    </source>
</evidence>
<dbReference type="EMBL" id="JANBUO010000846">
    <property type="protein sequence ID" value="KAJ2801236.1"/>
    <property type="molecule type" value="Genomic_DNA"/>
</dbReference>
<evidence type="ECO:0000256" key="10">
    <source>
        <dbReference type="RuleBase" id="RU361143"/>
    </source>
</evidence>
<evidence type="ECO:0000256" key="6">
    <source>
        <dbReference type="ARBA" id="ARBA00022729"/>
    </source>
</evidence>
<evidence type="ECO:0000256" key="5">
    <source>
        <dbReference type="ARBA" id="ARBA00022692"/>
    </source>
</evidence>
<dbReference type="Proteomes" id="UP001140094">
    <property type="component" value="Unassembled WGS sequence"/>
</dbReference>
<keyword evidence="6 10" id="KW-0732">Signal</keyword>
<evidence type="ECO:0000256" key="9">
    <source>
        <dbReference type="ARBA" id="ARBA00023136"/>
    </source>
</evidence>
<dbReference type="OrthoDB" id="310030at2759"/>
<comment type="pathway">
    <text evidence="3 10">Protein modification; protein glycosylation.</text>
</comment>
<sequence length="423" mass="46689">MLARSLQSYILLIVLVCVSLASHAKGSIDESGLGRGGASSYLGLVNTNVIRTIDLKSLPAVNEQVGVVVQNEHDSKVFKSYTVAVPITKHKHLAHIGVRERKGGAELEVTKLERRNGDDAAVSAHVLYRATLKRALQPGEKISLNIDCVYLNTVVPRPAAVKQSGDQGWEWAEDLLAPSLYPTRKQKTVVNTRGAITSFAKVTQGGGSSKSGKSVTFGPFTADLTAALDGIQANVRFRDNAEQLEALTHRREYFVSHWANDLNVLEYYALRNRAPAIADGFDKVKQTMAKFIKSRDNFVKTLLLKVPADAREMYVVDEIGNLSTSAVTGRRRVKGELPFKVMQLKPRYPLAGGWNYTWWHGYSVPLSSYLRIDSRHGNQHLLRVPFIGALTGSASQEEEIPLSSIDSHNTAINNYELRITLPE</sequence>
<evidence type="ECO:0000313" key="12">
    <source>
        <dbReference type="Proteomes" id="UP001140094"/>
    </source>
</evidence>
<keyword evidence="8" id="KW-1133">Transmembrane helix</keyword>
<name>A0A9W8HSQ7_9FUNG</name>
<keyword evidence="5" id="KW-0812">Transmembrane</keyword>
<evidence type="ECO:0000256" key="1">
    <source>
        <dbReference type="ARBA" id="ARBA00002791"/>
    </source>
</evidence>
<feature type="non-terminal residue" evidence="11">
    <location>
        <position position="423"/>
    </location>
</feature>
<feature type="chain" id="PRO_5041020628" description="Dolichyl-diphosphooligosaccharide--protein glycosyltransferase subunit 1" evidence="10">
    <location>
        <begin position="27"/>
        <end position="423"/>
    </location>
</feature>
<organism evidence="11 12">
    <name type="scientific">Coemansia guatemalensis</name>
    <dbReference type="NCBI Taxonomy" id="2761395"/>
    <lineage>
        <taxon>Eukaryota</taxon>
        <taxon>Fungi</taxon>
        <taxon>Fungi incertae sedis</taxon>
        <taxon>Zoopagomycota</taxon>
        <taxon>Kickxellomycotina</taxon>
        <taxon>Kickxellomycetes</taxon>
        <taxon>Kickxellales</taxon>
        <taxon>Kickxellaceae</taxon>
        <taxon>Coemansia</taxon>
    </lineage>
</organism>
<reference evidence="11" key="1">
    <citation type="submission" date="2022-07" db="EMBL/GenBank/DDBJ databases">
        <title>Phylogenomic reconstructions and comparative analyses of Kickxellomycotina fungi.</title>
        <authorList>
            <person name="Reynolds N.K."/>
            <person name="Stajich J.E."/>
            <person name="Barry K."/>
            <person name="Grigoriev I.V."/>
            <person name="Crous P."/>
            <person name="Smith M.E."/>
        </authorList>
    </citation>
    <scope>NUCLEOTIDE SEQUENCE</scope>
    <source>
        <strain evidence="11">NRRL 1565</strain>
    </source>
</reference>
<dbReference type="PANTHER" id="PTHR21049:SF0">
    <property type="entry name" value="DOLICHYL-DIPHOSPHOOLIGOSACCHARIDE--PROTEIN GLYCOSYLTRANSFERASE SUBUNIT 1"/>
    <property type="match status" value="1"/>
</dbReference>
<feature type="signal peptide" evidence="10">
    <location>
        <begin position="1"/>
        <end position="26"/>
    </location>
</feature>